<evidence type="ECO:0000256" key="1">
    <source>
        <dbReference type="ARBA" id="ARBA00000847"/>
    </source>
</evidence>
<gene>
    <name evidence="9" type="ORF">ENS64_14805</name>
</gene>
<evidence type="ECO:0000256" key="4">
    <source>
        <dbReference type="ARBA" id="ARBA00016377"/>
    </source>
</evidence>
<reference evidence="9" key="1">
    <citation type="journal article" date="2020" name="mSystems">
        <title>Genome- and Community-Level Interaction Insights into Carbon Utilization and Element Cycling Functions of Hydrothermarchaeota in Hydrothermal Sediment.</title>
        <authorList>
            <person name="Zhou Z."/>
            <person name="Liu Y."/>
            <person name="Xu W."/>
            <person name="Pan J."/>
            <person name="Luo Z.H."/>
            <person name="Li M."/>
        </authorList>
    </citation>
    <scope>NUCLEOTIDE SEQUENCE [LARGE SCALE GENOMIC DNA]</scope>
    <source>
        <strain evidence="9">SpSt-508</strain>
    </source>
</reference>
<dbReference type="GO" id="GO:0006753">
    <property type="term" value="P:nucleoside phosphate metabolic process"/>
    <property type="evidence" value="ECO:0007669"/>
    <property type="project" value="TreeGrafter"/>
</dbReference>
<sequence length="194" mass="20962">MVSTPGTDAAGREILGEGKFLRLVRDGRWEIAERTSASGAVAIVAVTADGRLVLTEQYRPAVKRHVIDLAAGLAGDEPEHAEEAFAETARRELLEETGYAAERLEHLADCPSSPGLTSEIVSYFLARSVIRHHAGGGVGHEQIQVHTPLLASLQDWLVQQTRAGKLIDVKVYAALYFLGQTAASPCPTHVRTEE</sequence>
<evidence type="ECO:0000256" key="2">
    <source>
        <dbReference type="ARBA" id="ARBA00001946"/>
    </source>
</evidence>
<dbReference type="PANTHER" id="PTHR11839:SF18">
    <property type="entry name" value="NUDIX HYDROLASE DOMAIN-CONTAINING PROTEIN"/>
    <property type="match status" value="1"/>
</dbReference>
<accession>A0A7C4LMA2</accession>
<keyword evidence="5 9" id="KW-0378">Hydrolase</keyword>
<evidence type="ECO:0000256" key="6">
    <source>
        <dbReference type="ARBA" id="ARBA00032162"/>
    </source>
</evidence>
<evidence type="ECO:0000259" key="8">
    <source>
        <dbReference type="PROSITE" id="PS51462"/>
    </source>
</evidence>
<organism evidence="9">
    <name type="scientific">Schlesneria paludicola</name>
    <dbReference type="NCBI Taxonomy" id="360056"/>
    <lineage>
        <taxon>Bacteria</taxon>
        <taxon>Pseudomonadati</taxon>
        <taxon>Planctomycetota</taxon>
        <taxon>Planctomycetia</taxon>
        <taxon>Planctomycetales</taxon>
        <taxon>Planctomycetaceae</taxon>
        <taxon>Schlesneria</taxon>
    </lineage>
</organism>
<dbReference type="EMBL" id="DSVQ01000018">
    <property type="protein sequence ID" value="HGT40512.1"/>
    <property type="molecule type" value="Genomic_DNA"/>
</dbReference>
<comment type="catalytic activity">
    <reaction evidence="1">
        <text>GDP-alpha-D-mannose + H2O = alpha-D-mannose 1-phosphate + GMP + 2 H(+)</text>
        <dbReference type="Rhea" id="RHEA:27978"/>
        <dbReference type="ChEBI" id="CHEBI:15377"/>
        <dbReference type="ChEBI" id="CHEBI:15378"/>
        <dbReference type="ChEBI" id="CHEBI:57527"/>
        <dbReference type="ChEBI" id="CHEBI:58115"/>
        <dbReference type="ChEBI" id="CHEBI:58409"/>
    </reaction>
</comment>
<comment type="cofactor">
    <cofactor evidence="2">
        <name>Mg(2+)</name>
        <dbReference type="ChEBI" id="CHEBI:18420"/>
    </cofactor>
</comment>
<feature type="domain" description="Nudix hydrolase" evidence="8">
    <location>
        <begin position="33"/>
        <end position="171"/>
    </location>
</feature>
<evidence type="ECO:0000256" key="3">
    <source>
        <dbReference type="ARBA" id="ARBA00007275"/>
    </source>
</evidence>
<dbReference type="PANTHER" id="PTHR11839">
    <property type="entry name" value="UDP/ADP-SUGAR PYROPHOSPHATASE"/>
    <property type="match status" value="1"/>
</dbReference>
<dbReference type="SUPFAM" id="SSF55811">
    <property type="entry name" value="Nudix"/>
    <property type="match status" value="1"/>
</dbReference>
<dbReference type="Gene3D" id="3.90.79.10">
    <property type="entry name" value="Nucleoside Triphosphate Pyrophosphohydrolase"/>
    <property type="match status" value="1"/>
</dbReference>
<dbReference type="CDD" id="cd03424">
    <property type="entry name" value="NUDIX_ADPRase_Nudt5_UGPPase_Nudt14"/>
    <property type="match status" value="1"/>
</dbReference>
<dbReference type="GO" id="GO:0019693">
    <property type="term" value="P:ribose phosphate metabolic process"/>
    <property type="evidence" value="ECO:0007669"/>
    <property type="project" value="TreeGrafter"/>
</dbReference>
<proteinExistence type="inferred from homology"/>
<dbReference type="Pfam" id="PF00293">
    <property type="entry name" value="NUDIX"/>
    <property type="match status" value="1"/>
</dbReference>
<evidence type="ECO:0000256" key="5">
    <source>
        <dbReference type="ARBA" id="ARBA00022801"/>
    </source>
</evidence>
<dbReference type="GO" id="GO:0016787">
    <property type="term" value="F:hydrolase activity"/>
    <property type="evidence" value="ECO:0007669"/>
    <property type="project" value="UniProtKB-KW"/>
</dbReference>
<dbReference type="PROSITE" id="PS51462">
    <property type="entry name" value="NUDIX"/>
    <property type="match status" value="1"/>
</dbReference>
<dbReference type="AlphaFoldDB" id="A0A7C4LMA2"/>
<dbReference type="InterPro" id="IPR000086">
    <property type="entry name" value="NUDIX_hydrolase_dom"/>
</dbReference>
<evidence type="ECO:0000256" key="7">
    <source>
        <dbReference type="ARBA" id="ARBA00032272"/>
    </source>
</evidence>
<name>A0A7C4LMA2_9PLAN</name>
<evidence type="ECO:0000313" key="9">
    <source>
        <dbReference type="EMBL" id="HGT40512.1"/>
    </source>
</evidence>
<dbReference type="InterPro" id="IPR015797">
    <property type="entry name" value="NUDIX_hydrolase-like_dom_sf"/>
</dbReference>
<comment type="similarity">
    <text evidence="3">Belongs to the Nudix hydrolase family. NudK subfamily.</text>
</comment>
<protein>
    <recommendedName>
        <fullName evidence="4">GDP-mannose pyrophosphatase</fullName>
    </recommendedName>
    <alternativeName>
        <fullName evidence="6">GDP-mannose hydrolase</fullName>
    </alternativeName>
    <alternativeName>
        <fullName evidence="7">GDPMK</fullName>
    </alternativeName>
</protein>
<comment type="caution">
    <text evidence="9">The sequence shown here is derived from an EMBL/GenBank/DDBJ whole genome shotgun (WGS) entry which is preliminary data.</text>
</comment>